<organism evidence="1 2">
    <name type="scientific">Bauhinia variegata</name>
    <name type="common">Purple orchid tree</name>
    <name type="synonym">Phanera variegata</name>
    <dbReference type="NCBI Taxonomy" id="167791"/>
    <lineage>
        <taxon>Eukaryota</taxon>
        <taxon>Viridiplantae</taxon>
        <taxon>Streptophyta</taxon>
        <taxon>Embryophyta</taxon>
        <taxon>Tracheophyta</taxon>
        <taxon>Spermatophyta</taxon>
        <taxon>Magnoliopsida</taxon>
        <taxon>eudicotyledons</taxon>
        <taxon>Gunneridae</taxon>
        <taxon>Pentapetalae</taxon>
        <taxon>rosids</taxon>
        <taxon>fabids</taxon>
        <taxon>Fabales</taxon>
        <taxon>Fabaceae</taxon>
        <taxon>Cercidoideae</taxon>
        <taxon>Cercideae</taxon>
        <taxon>Bauhiniinae</taxon>
        <taxon>Bauhinia</taxon>
    </lineage>
</organism>
<proteinExistence type="predicted"/>
<sequence>MLWLLVKLAFVFYVHVMVMVEHGQSSYSGGASDHHKYYLRLRNQIIQSSSPSHRHRYFIRPTPRLYHVTDFGADPTGVSDSTQALELALSHAYANNNNNNYQHLLMQGVPVPDLGGSPLHLDGGTYLIRRPLRFPNSGAANFMVWYEDPVQLLVAGSFFLGNAFVFIKSLQGIACGVNIVDNMFSGDYTGVPIVQLDQTFTDIHQVVVDRNSVRGMMVKSTVAKGTLWSNGTSWTLDFSRVLLFPNLINHVKYTLHLHHDRDQTAFPNHILRNISGNRVTVESDKPIPATLHVMVDQINA</sequence>
<dbReference type="EMBL" id="CM039427">
    <property type="protein sequence ID" value="KAI4355933.1"/>
    <property type="molecule type" value="Genomic_DNA"/>
</dbReference>
<name>A0ACB9Q548_BAUVA</name>
<evidence type="ECO:0000313" key="1">
    <source>
        <dbReference type="EMBL" id="KAI4355933.1"/>
    </source>
</evidence>
<reference evidence="1 2" key="1">
    <citation type="journal article" date="2022" name="DNA Res.">
        <title>Chromosomal-level genome assembly of the orchid tree Bauhinia variegata (Leguminosae; Cercidoideae) supports the allotetraploid origin hypothesis of Bauhinia.</title>
        <authorList>
            <person name="Zhong Y."/>
            <person name="Chen Y."/>
            <person name="Zheng D."/>
            <person name="Pang J."/>
            <person name="Liu Y."/>
            <person name="Luo S."/>
            <person name="Meng S."/>
            <person name="Qian L."/>
            <person name="Wei D."/>
            <person name="Dai S."/>
            <person name="Zhou R."/>
        </authorList>
    </citation>
    <scope>NUCLEOTIDE SEQUENCE [LARGE SCALE GENOMIC DNA]</scope>
    <source>
        <strain evidence="1">BV-YZ2020</strain>
    </source>
</reference>
<evidence type="ECO:0000313" key="2">
    <source>
        <dbReference type="Proteomes" id="UP000828941"/>
    </source>
</evidence>
<dbReference type="Proteomes" id="UP000828941">
    <property type="component" value="Chromosome 2"/>
</dbReference>
<gene>
    <name evidence="1" type="ORF">L6164_004657</name>
</gene>
<keyword evidence="2" id="KW-1185">Reference proteome</keyword>
<accession>A0ACB9Q548</accession>
<protein>
    <submittedName>
        <fullName evidence="1">Uncharacterized protein</fullName>
    </submittedName>
</protein>
<comment type="caution">
    <text evidence="1">The sequence shown here is derived from an EMBL/GenBank/DDBJ whole genome shotgun (WGS) entry which is preliminary data.</text>
</comment>